<keyword evidence="1" id="KW-0812">Transmembrane</keyword>
<dbReference type="PANTHER" id="PTHR48100">
    <property type="entry name" value="BROAD-SPECIFICITY PHOSPHATASE YOR283W-RELATED"/>
    <property type="match status" value="1"/>
</dbReference>
<evidence type="ECO:0008006" key="4">
    <source>
        <dbReference type="Google" id="ProtNLM"/>
    </source>
</evidence>
<organism evidence="2 3">
    <name type="scientific">Candidatus Liptonbacteria bacterium GWB1_49_6</name>
    <dbReference type="NCBI Taxonomy" id="1798644"/>
    <lineage>
        <taxon>Bacteria</taxon>
        <taxon>Candidatus Liptoniibacteriota</taxon>
    </lineage>
</organism>
<dbReference type="SMART" id="SM00855">
    <property type="entry name" value="PGAM"/>
    <property type="match status" value="1"/>
</dbReference>
<dbReference type="SUPFAM" id="SSF53254">
    <property type="entry name" value="Phosphoglycerate mutase-like"/>
    <property type="match status" value="1"/>
</dbReference>
<dbReference type="EMBL" id="MHKU01000010">
    <property type="protein sequence ID" value="OGY97102.1"/>
    <property type="molecule type" value="Genomic_DNA"/>
</dbReference>
<dbReference type="Proteomes" id="UP000176648">
    <property type="component" value="Unassembled WGS sequence"/>
</dbReference>
<name>A0A1G2C6S7_9BACT</name>
<dbReference type="GO" id="GO:0005737">
    <property type="term" value="C:cytoplasm"/>
    <property type="evidence" value="ECO:0007669"/>
    <property type="project" value="TreeGrafter"/>
</dbReference>
<protein>
    <recommendedName>
        <fullName evidence="4">Histidine phosphatase family protein</fullName>
    </recommendedName>
</protein>
<dbReference type="STRING" id="1798644.A2122_02780"/>
<sequence length="208" mass="24314">MALTVYIVRHAQSTSNAMENNLGSDAELTPLGVEQARKIAARARRLSFEVILSSDFQRALQTAEIIKLCTRKKILITPLLREEKHPSELIGKGPNNPRVAQVKRLLRKNRDRKHWHFSDEENFFDLKRRMIKLMKFLERRKERNVLVVGHVMATRMLVGLMIFGENLTPTLFYKMRERMAIWNTGIIAAQFSDRQWKLLTWNDYGHLG</sequence>
<comment type="caution">
    <text evidence="2">The sequence shown here is derived from an EMBL/GenBank/DDBJ whole genome shotgun (WGS) entry which is preliminary data.</text>
</comment>
<dbReference type="Gene3D" id="3.40.50.1240">
    <property type="entry name" value="Phosphoglycerate mutase-like"/>
    <property type="match status" value="1"/>
</dbReference>
<evidence type="ECO:0000313" key="2">
    <source>
        <dbReference type="EMBL" id="OGY97102.1"/>
    </source>
</evidence>
<keyword evidence="1" id="KW-0472">Membrane</keyword>
<dbReference type="InterPro" id="IPR029033">
    <property type="entry name" value="His_PPase_superfam"/>
</dbReference>
<dbReference type="AlphaFoldDB" id="A0A1G2C6S7"/>
<dbReference type="InterPro" id="IPR013078">
    <property type="entry name" value="His_Pase_superF_clade-1"/>
</dbReference>
<proteinExistence type="predicted"/>
<keyword evidence="1" id="KW-1133">Transmembrane helix</keyword>
<evidence type="ECO:0000256" key="1">
    <source>
        <dbReference type="SAM" id="Phobius"/>
    </source>
</evidence>
<accession>A0A1G2C6S7</accession>
<dbReference type="PANTHER" id="PTHR48100:SF1">
    <property type="entry name" value="HISTIDINE PHOSPHATASE FAMILY PROTEIN-RELATED"/>
    <property type="match status" value="1"/>
</dbReference>
<dbReference type="Pfam" id="PF00300">
    <property type="entry name" value="His_Phos_1"/>
    <property type="match status" value="1"/>
</dbReference>
<evidence type="ECO:0000313" key="3">
    <source>
        <dbReference type="Proteomes" id="UP000176648"/>
    </source>
</evidence>
<dbReference type="InterPro" id="IPR050275">
    <property type="entry name" value="PGM_Phosphatase"/>
</dbReference>
<gene>
    <name evidence="2" type="ORF">A2122_02780</name>
</gene>
<dbReference type="GO" id="GO:0016791">
    <property type="term" value="F:phosphatase activity"/>
    <property type="evidence" value="ECO:0007669"/>
    <property type="project" value="TreeGrafter"/>
</dbReference>
<feature type="transmembrane region" description="Helical" evidence="1">
    <location>
        <begin position="144"/>
        <end position="164"/>
    </location>
</feature>
<reference evidence="2 3" key="1">
    <citation type="journal article" date="2016" name="Nat. Commun.">
        <title>Thousands of microbial genomes shed light on interconnected biogeochemical processes in an aquifer system.</title>
        <authorList>
            <person name="Anantharaman K."/>
            <person name="Brown C.T."/>
            <person name="Hug L.A."/>
            <person name="Sharon I."/>
            <person name="Castelle C.J."/>
            <person name="Probst A.J."/>
            <person name="Thomas B.C."/>
            <person name="Singh A."/>
            <person name="Wilkins M.J."/>
            <person name="Karaoz U."/>
            <person name="Brodie E.L."/>
            <person name="Williams K.H."/>
            <person name="Hubbard S.S."/>
            <person name="Banfield J.F."/>
        </authorList>
    </citation>
    <scope>NUCLEOTIDE SEQUENCE [LARGE SCALE GENOMIC DNA]</scope>
</reference>
<dbReference type="CDD" id="cd07067">
    <property type="entry name" value="HP_PGM_like"/>
    <property type="match status" value="1"/>
</dbReference>